<sequence>MSVTTHKLRVAEARRIKHPVFPQIEKHYFLVQAREVPDGIRTDANARDPEGLNRRVYREVHESLMGRDAVVGSFDLMNKGIVCLAESVRRIDDELYELSIRDGQGIVDGGHTYKLICDAQGDPSLPDDSFVEIQVRTGVPDKLITDISRGLNTGIQVKDHSIANLDGKFEWIKEELKGEPYFKRIAWSESDRGDYDVRDLICMMEAMNVVDFPNDSGTHPVSAYEKWSIPTKKYSEDFDANATDQSQSRYYKLRPILKQAMALYDIIRRQFRDIYNEAGLGAAGKLDIVEEAKGKSKAFDFPFAGLEPCQYRLTKGALYPIYGAFRNAVRINASSGQAEWIGGFPKVLELWKNVAPELAKQTKQATKDFGHKPDMLGKNRGHWTNMHQTVELHILREQMRMTKGK</sequence>
<organism evidence="2 3">
    <name type="scientific">Sphingomonas tagetis</name>
    <dbReference type="NCBI Taxonomy" id="2949092"/>
    <lineage>
        <taxon>Bacteria</taxon>
        <taxon>Pseudomonadati</taxon>
        <taxon>Pseudomonadota</taxon>
        <taxon>Alphaproteobacteria</taxon>
        <taxon>Sphingomonadales</taxon>
        <taxon>Sphingomonadaceae</taxon>
        <taxon>Sphingomonas</taxon>
    </lineage>
</organism>
<reference evidence="2" key="1">
    <citation type="submission" date="2022-05" db="EMBL/GenBank/DDBJ databases">
        <title>Sphingomonas sp. strain MG17 Genome sequencing and assembly.</title>
        <authorList>
            <person name="Kim I."/>
        </authorList>
    </citation>
    <scope>NUCLEOTIDE SEQUENCE</scope>
    <source>
        <strain evidence="2">MG17</strain>
    </source>
</reference>
<dbReference type="AlphaFoldDB" id="A0A9X2HK35"/>
<evidence type="ECO:0000313" key="2">
    <source>
        <dbReference type="EMBL" id="MCP3732353.1"/>
    </source>
</evidence>
<feature type="domain" description="Abortive phage infection protein C-terminal" evidence="1">
    <location>
        <begin position="44"/>
        <end position="356"/>
    </location>
</feature>
<accession>A0A9X2HK35</accession>
<dbReference type="Pfam" id="PF10592">
    <property type="entry name" value="AIPR"/>
    <property type="match status" value="1"/>
</dbReference>
<name>A0A9X2HK35_9SPHN</name>
<evidence type="ECO:0000259" key="1">
    <source>
        <dbReference type="Pfam" id="PF10592"/>
    </source>
</evidence>
<proteinExistence type="predicted"/>
<dbReference type="EMBL" id="JAMLDX010000017">
    <property type="protein sequence ID" value="MCP3732353.1"/>
    <property type="molecule type" value="Genomic_DNA"/>
</dbReference>
<dbReference type="InterPro" id="IPR018891">
    <property type="entry name" value="AIPR_C"/>
</dbReference>
<dbReference type="RefSeq" id="WP_254295717.1">
    <property type="nucleotide sequence ID" value="NZ_JAMLDX010000017.1"/>
</dbReference>
<keyword evidence="3" id="KW-1185">Reference proteome</keyword>
<evidence type="ECO:0000313" key="3">
    <source>
        <dbReference type="Proteomes" id="UP001139451"/>
    </source>
</evidence>
<comment type="caution">
    <text evidence="2">The sequence shown here is derived from an EMBL/GenBank/DDBJ whole genome shotgun (WGS) entry which is preliminary data.</text>
</comment>
<gene>
    <name evidence="2" type="ORF">M9978_18180</name>
</gene>
<protein>
    <submittedName>
        <fullName evidence="2">AIPR family protein</fullName>
    </submittedName>
</protein>
<dbReference type="Proteomes" id="UP001139451">
    <property type="component" value="Unassembled WGS sequence"/>
</dbReference>